<reference evidence="1" key="1">
    <citation type="submission" date="2014-12" db="EMBL/GenBank/DDBJ databases">
        <title>Insight into the proteome of Arion vulgaris.</title>
        <authorList>
            <person name="Aradska J."/>
            <person name="Bulat T."/>
            <person name="Smidak R."/>
            <person name="Sarate P."/>
            <person name="Gangsoo J."/>
            <person name="Sialana F."/>
            <person name="Bilban M."/>
            <person name="Lubec G."/>
        </authorList>
    </citation>
    <scope>NUCLEOTIDE SEQUENCE</scope>
    <source>
        <tissue evidence="1">Skin</tissue>
    </source>
</reference>
<sequence>MLLVEHSASTVVCYVFQTLICFPRIVQQSSVPQEDPGPFKMFRFPCGFHTSACLVT</sequence>
<dbReference type="EMBL" id="HACG01031100">
    <property type="protein sequence ID" value="CEK77965.1"/>
    <property type="molecule type" value="Transcribed_RNA"/>
</dbReference>
<dbReference type="AlphaFoldDB" id="A0A0B7ADG2"/>
<accession>A0A0B7ADG2</accession>
<gene>
    <name evidence="1" type="primary">ORF107591</name>
</gene>
<evidence type="ECO:0000313" key="1">
    <source>
        <dbReference type="EMBL" id="CEK77965.1"/>
    </source>
</evidence>
<protein>
    <submittedName>
        <fullName evidence="1">Uncharacterized protein</fullName>
    </submittedName>
</protein>
<name>A0A0B7ADG2_9EUPU</name>
<organism evidence="1">
    <name type="scientific">Arion vulgaris</name>
    <dbReference type="NCBI Taxonomy" id="1028688"/>
    <lineage>
        <taxon>Eukaryota</taxon>
        <taxon>Metazoa</taxon>
        <taxon>Spiralia</taxon>
        <taxon>Lophotrochozoa</taxon>
        <taxon>Mollusca</taxon>
        <taxon>Gastropoda</taxon>
        <taxon>Heterobranchia</taxon>
        <taxon>Euthyneura</taxon>
        <taxon>Panpulmonata</taxon>
        <taxon>Eupulmonata</taxon>
        <taxon>Stylommatophora</taxon>
        <taxon>Helicina</taxon>
        <taxon>Arionoidea</taxon>
        <taxon>Arionidae</taxon>
        <taxon>Arion</taxon>
    </lineage>
</organism>
<feature type="non-terminal residue" evidence="1">
    <location>
        <position position="56"/>
    </location>
</feature>
<proteinExistence type="predicted"/>